<keyword evidence="4 7" id="KW-1133">Transmembrane helix</keyword>
<dbReference type="PANTHER" id="PTHR30625:SF3">
    <property type="entry name" value="TOL-PAL SYSTEM PROTEIN TOLQ"/>
    <property type="match status" value="1"/>
</dbReference>
<dbReference type="Pfam" id="PF01618">
    <property type="entry name" value="MotA_ExbB"/>
    <property type="match status" value="1"/>
</dbReference>
<sequence>MGYDILIDAVLSSGPITLSIFISLVLLSIYSWTVLMSKLLQFKQEERENKKFLVQFDQEQNLKKLFQGYSKGKFTVNRGLISIFCETYLEVDQVTQKFPNLDYAKPEMQGIKGNLDEVIQRTLSGVKEREYNRLMKLVSGLATTSTIAPFVGLLGTVIGIINAFGAIGRAGSADLAFVAPAISEALIATALGLFVAIPASVGFNYLKNRSFHFREVQNRFGLQLQNRIQKQFLFGQAK</sequence>
<dbReference type="PANTHER" id="PTHR30625">
    <property type="entry name" value="PROTEIN TOLQ"/>
    <property type="match status" value="1"/>
</dbReference>
<evidence type="ECO:0000256" key="4">
    <source>
        <dbReference type="ARBA" id="ARBA00022989"/>
    </source>
</evidence>
<evidence type="ECO:0000313" key="10">
    <source>
        <dbReference type="Proteomes" id="UP000218113"/>
    </source>
</evidence>
<evidence type="ECO:0000256" key="7">
    <source>
        <dbReference type="SAM" id="Phobius"/>
    </source>
</evidence>
<dbReference type="InterPro" id="IPR002898">
    <property type="entry name" value="MotA_ExbB_proton_chnl"/>
</dbReference>
<feature type="transmembrane region" description="Helical" evidence="7">
    <location>
        <begin position="20"/>
        <end position="40"/>
    </location>
</feature>
<keyword evidence="6" id="KW-0813">Transport</keyword>
<keyword evidence="5 7" id="KW-0472">Membrane</keyword>
<accession>A0A2A4T2Q4</accession>
<evidence type="ECO:0000256" key="1">
    <source>
        <dbReference type="ARBA" id="ARBA00004651"/>
    </source>
</evidence>
<gene>
    <name evidence="9" type="ORF">COB67_08005</name>
</gene>
<name>A0A2A4T2Q4_9DELT</name>
<comment type="similarity">
    <text evidence="6">Belongs to the exbB/tolQ family.</text>
</comment>
<dbReference type="GO" id="GO:0005886">
    <property type="term" value="C:plasma membrane"/>
    <property type="evidence" value="ECO:0007669"/>
    <property type="project" value="UniProtKB-SubCell"/>
</dbReference>
<keyword evidence="3 7" id="KW-0812">Transmembrane</keyword>
<dbReference type="InterPro" id="IPR050790">
    <property type="entry name" value="ExbB/TolQ_transport"/>
</dbReference>
<organism evidence="9 10">
    <name type="scientific">SAR324 cluster bacterium</name>
    <dbReference type="NCBI Taxonomy" id="2024889"/>
    <lineage>
        <taxon>Bacteria</taxon>
        <taxon>Deltaproteobacteria</taxon>
        <taxon>SAR324 cluster</taxon>
    </lineage>
</organism>
<feature type="transmembrane region" description="Helical" evidence="7">
    <location>
        <begin position="185"/>
        <end position="206"/>
    </location>
</feature>
<feature type="domain" description="MotA/TolQ/ExbB proton channel" evidence="8">
    <location>
        <begin position="111"/>
        <end position="212"/>
    </location>
</feature>
<reference evidence="10" key="1">
    <citation type="submission" date="2017-08" db="EMBL/GenBank/DDBJ databases">
        <title>A dynamic microbial community with high functional redundancy inhabits the cold, oxic subseafloor aquifer.</title>
        <authorList>
            <person name="Tully B.J."/>
            <person name="Wheat C.G."/>
            <person name="Glazer B.T."/>
            <person name="Huber J.A."/>
        </authorList>
    </citation>
    <scope>NUCLEOTIDE SEQUENCE [LARGE SCALE GENOMIC DNA]</scope>
</reference>
<comment type="subcellular location">
    <subcellularLocation>
        <location evidence="1">Cell membrane</location>
        <topology evidence="1">Multi-pass membrane protein</topology>
    </subcellularLocation>
    <subcellularLocation>
        <location evidence="6">Membrane</location>
        <topology evidence="6">Multi-pass membrane protein</topology>
    </subcellularLocation>
</comment>
<evidence type="ECO:0000259" key="8">
    <source>
        <dbReference type="Pfam" id="PF01618"/>
    </source>
</evidence>
<dbReference type="GO" id="GO:0017038">
    <property type="term" value="P:protein import"/>
    <property type="evidence" value="ECO:0007669"/>
    <property type="project" value="TreeGrafter"/>
</dbReference>
<keyword evidence="6" id="KW-0653">Protein transport</keyword>
<protein>
    <recommendedName>
        <fullName evidence="8">MotA/TolQ/ExbB proton channel domain-containing protein</fullName>
    </recommendedName>
</protein>
<evidence type="ECO:0000256" key="3">
    <source>
        <dbReference type="ARBA" id="ARBA00022692"/>
    </source>
</evidence>
<feature type="transmembrane region" description="Helical" evidence="7">
    <location>
        <begin position="137"/>
        <end position="165"/>
    </location>
</feature>
<comment type="caution">
    <text evidence="9">The sequence shown here is derived from an EMBL/GenBank/DDBJ whole genome shotgun (WGS) entry which is preliminary data.</text>
</comment>
<dbReference type="EMBL" id="NVSR01000052">
    <property type="protein sequence ID" value="PCI27684.1"/>
    <property type="molecule type" value="Genomic_DNA"/>
</dbReference>
<evidence type="ECO:0000256" key="6">
    <source>
        <dbReference type="RuleBase" id="RU004057"/>
    </source>
</evidence>
<evidence type="ECO:0000256" key="2">
    <source>
        <dbReference type="ARBA" id="ARBA00022475"/>
    </source>
</evidence>
<evidence type="ECO:0000256" key="5">
    <source>
        <dbReference type="ARBA" id="ARBA00023136"/>
    </source>
</evidence>
<keyword evidence="2" id="KW-1003">Cell membrane</keyword>
<dbReference type="AlphaFoldDB" id="A0A2A4T2Q4"/>
<evidence type="ECO:0000313" key="9">
    <source>
        <dbReference type="EMBL" id="PCI27684.1"/>
    </source>
</evidence>
<proteinExistence type="inferred from homology"/>
<dbReference type="Proteomes" id="UP000218113">
    <property type="component" value="Unassembled WGS sequence"/>
</dbReference>